<reference evidence="2 3" key="1">
    <citation type="submission" date="2020-08" db="EMBL/GenBank/DDBJ databases">
        <title>Genomic Encyclopedia of Type Strains, Phase IV (KMG-IV): sequencing the most valuable type-strain genomes for metagenomic binning, comparative biology and taxonomic classification.</title>
        <authorList>
            <person name="Goeker M."/>
        </authorList>
    </citation>
    <scope>NUCLEOTIDE SEQUENCE [LARGE SCALE GENOMIC DNA]</scope>
    <source>
        <strain evidence="2 3">DSM 22198</strain>
    </source>
</reference>
<dbReference type="RefSeq" id="WP_184804631.1">
    <property type="nucleotide sequence ID" value="NZ_JACIIZ010000013.1"/>
</dbReference>
<accession>A0A7X0B0Q1</accession>
<gene>
    <name evidence="2" type="ORF">FHS74_004230</name>
</gene>
<protein>
    <submittedName>
        <fullName evidence="2">Plasmid stabilization system protein ParE</fullName>
    </submittedName>
</protein>
<comment type="caution">
    <text evidence="2">The sequence shown here is derived from an EMBL/GenBank/DDBJ whole genome shotgun (WGS) entry which is preliminary data.</text>
</comment>
<keyword evidence="1" id="KW-1277">Toxin-antitoxin system</keyword>
<dbReference type="InterPro" id="IPR035093">
    <property type="entry name" value="RelE/ParE_toxin_dom_sf"/>
</dbReference>
<dbReference type="Gene3D" id="3.30.2310.20">
    <property type="entry name" value="RelE-like"/>
    <property type="match status" value="1"/>
</dbReference>
<name>A0A7X0B0Q1_9PROT</name>
<evidence type="ECO:0000313" key="2">
    <source>
        <dbReference type="EMBL" id="MBB6253654.1"/>
    </source>
</evidence>
<organism evidence="2 3">
    <name type="scientific">Nitrospirillum iridis</name>
    <dbReference type="NCBI Taxonomy" id="765888"/>
    <lineage>
        <taxon>Bacteria</taxon>
        <taxon>Pseudomonadati</taxon>
        <taxon>Pseudomonadota</taxon>
        <taxon>Alphaproteobacteria</taxon>
        <taxon>Rhodospirillales</taxon>
        <taxon>Azospirillaceae</taxon>
        <taxon>Nitrospirillum</taxon>
    </lineage>
</organism>
<sequence>MRRLVLLDSALADFTGILTFITRESGSLAIGRGFVGVLQGQCRKLAALPGTLGRARPELHPDIRSFAFKGYVIFFRYRPDTLEVVNVLEGHRDVTAHFRDDTP</sequence>
<dbReference type="Proteomes" id="UP000539175">
    <property type="component" value="Unassembled WGS sequence"/>
</dbReference>
<keyword evidence="3" id="KW-1185">Reference proteome</keyword>
<evidence type="ECO:0000313" key="3">
    <source>
        <dbReference type="Proteomes" id="UP000539175"/>
    </source>
</evidence>
<dbReference type="AlphaFoldDB" id="A0A7X0B0Q1"/>
<dbReference type="Pfam" id="PF05016">
    <property type="entry name" value="ParE_toxin"/>
    <property type="match status" value="1"/>
</dbReference>
<proteinExistence type="predicted"/>
<dbReference type="InterPro" id="IPR007712">
    <property type="entry name" value="RelE/ParE_toxin"/>
</dbReference>
<dbReference type="EMBL" id="JACIIZ010000013">
    <property type="protein sequence ID" value="MBB6253654.1"/>
    <property type="molecule type" value="Genomic_DNA"/>
</dbReference>
<evidence type="ECO:0000256" key="1">
    <source>
        <dbReference type="ARBA" id="ARBA00022649"/>
    </source>
</evidence>